<proteinExistence type="predicted"/>
<dbReference type="OrthoDB" id="6270329at2759"/>
<dbReference type="EMBL" id="VRMN01000001">
    <property type="protein sequence ID" value="KAA8500064.1"/>
    <property type="molecule type" value="Genomic_DNA"/>
</dbReference>
<evidence type="ECO:0000313" key="10">
    <source>
        <dbReference type="EMBL" id="KAA8500064.1"/>
    </source>
</evidence>
<sequence length="650" mass="70555">MMVFPLAAILLIDAAMPEDDASCIELSVASSYGQYASDTCAMTDQQGTSGVASKRLFERVVQVFKGSDSPSVFEIFHVCMRVTSREPAANGAGIEARSSIASTQIRTPLPTSKPRRRSTGAAASPVTANATLNVESNAVRKKHASASVIPASAHAAANLKQVSVHPCDQDKMEHRANSQDRQPVQLQQRVNLGRNPAPEEANATAVGPGKTVLKLEGTSPSSAALGAPLEGFIEVTLVVLDGMGEIMDRPIVYELPASMFGRPDLGDRLYQLAVFRVASEPNHANVVVSNWINTEFRQVPSPDSWFKARTYVKTLALPPRQPEPGGSGSDMLDTFTLPETRAGDDEREHISPGVYLNVFEPVDGGRGCENPSVNLTLGPTGAAATTAAAAQTRISEEQQQQTHVLNTRLGCGYRVQGHKLLRGGAPPFLKPPERFATEDACSSRNSTEIETRLDTGRYSNPAARGGAAIPISVNGPHGPHGPSTEAPFPSPSEQPSGSANKRERSSASGDARGDKSAKRARVLYGRESRDATQNKLTSFAQRLLTQKRREIVHCVEFDDLVPFFHLPREEVHSALGISLTLFKKICRRLGVHEWPYRTLRGFETRERTLELEKGPEVDAELKSIEQKRRHIYQVRSATSPSSTPEPRDPR</sequence>
<evidence type="ECO:0000256" key="8">
    <source>
        <dbReference type="SAM" id="SignalP"/>
    </source>
</evidence>
<protein>
    <recommendedName>
        <fullName evidence="9">RWP-RK domain-containing protein</fullName>
    </recommendedName>
</protein>
<organism evidence="10 11">
    <name type="scientific">Porphyridium purpureum</name>
    <name type="common">Red alga</name>
    <name type="synonym">Porphyridium cruentum</name>
    <dbReference type="NCBI Taxonomy" id="35688"/>
    <lineage>
        <taxon>Eukaryota</taxon>
        <taxon>Rhodophyta</taxon>
        <taxon>Bangiophyceae</taxon>
        <taxon>Porphyridiales</taxon>
        <taxon>Porphyridiaceae</taxon>
        <taxon>Porphyridium</taxon>
    </lineage>
</organism>
<dbReference type="AlphaFoldDB" id="A0A5J4ZAQ2"/>
<evidence type="ECO:0000256" key="3">
    <source>
        <dbReference type="ARBA" id="ARBA00023054"/>
    </source>
</evidence>
<keyword evidence="2" id="KW-0805">Transcription regulation</keyword>
<dbReference type="InterPro" id="IPR044607">
    <property type="entry name" value="RKD-like"/>
</dbReference>
<evidence type="ECO:0000256" key="7">
    <source>
        <dbReference type="SAM" id="MobiDB-lite"/>
    </source>
</evidence>
<feature type="signal peptide" evidence="8">
    <location>
        <begin position="1"/>
        <end position="17"/>
    </location>
</feature>
<feature type="compositionally biased region" description="Polar residues" evidence="7">
    <location>
        <begin position="99"/>
        <end position="110"/>
    </location>
</feature>
<evidence type="ECO:0000256" key="6">
    <source>
        <dbReference type="ARBA" id="ARBA00023242"/>
    </source>
</evidence>
<dbReference type="PANTHER" id="PTHR46373">
    <property type="entry name" value="PROTEIN RKD4"/>
    <property type="match status" value="1"/>
</dbReference>
<evidence type="ECO:0000256" key="5">
    <source>
        <dbReference type="ARBA" id="ARBA00023163"/>
    </source>
</evidence>
<gene>
    <name evidence="10" type="ORF">FVE85_7649</name>
</gene>
<keyword evidence="3" id="KW-0175">Coiled coil</keyword>
<accession>A0A5J4ZAQ2</accession>
<feature type="compositionally biased region" description="Basic and acidic residues" evidence="7">
    <location>
        <begin position="500"/>
        <end position="517"/>
    </location>
</feature>
<reference evidence="11" key="1">
    <citation type="journal article" date="2019" name="Nat. Commun.">
        <title>Expansion of phycobilisome linker gene families in mesophilic red algae.</title>
        <authorList>
            <person name="Lee J."/>
            <person name="Kim D."/>
            <person name="Bhattacharya D."/>
            <person name="Yoon H.S."/>
        </authorList>
    </citation>
    <scope>NUCLEOTIDE SEQUENCE [LARGE SCALE GENOMIC DNA]</scope>
    <source>
        <strain evidence="11">CCMP 1328</strain>
    </source>
</reference>
<evidence type="ECO:0000256" key="1">
    <source>
        <dbReference type="ARBA" id="ARBA00004049"/>
    </source>
</evidence>
<name>A0A5J4ZAQ2_PORPP</name>
<dbReference type="GO" id="GO:0003700">
    <property type="term" value="F:DNA-binding transcription factor activity"/>
    <property type="evidence" value="ECO:0007669"/>
    <property type="project" value="InterPro"/>
</dbReference>
<feature type="domain" description="RWP-RK" evidence="9">
    <location>
        <begin position="535"/>
        <end position="623"/>
    </location>
</feature>
<keyword evidence="5" id="KW-0804">Transcription</keyword>
<comment type="caution">
    <text evidence="10">The sequence shown here is derived from an EMBL/GenBank/DDBJ whole genome shotgun (WGS) entry which is preliminary data.</text>
</comment>
<feature type="chain" id="PRO_5023923725" description="RWP-RK domain-containing protein" evidence="8">
    <location>
        <begin position="18"/>
        <end position="650"/>
    </location>
</feature>
<keyword evidence="4" id="KW-0238">DNA-binding</keyword>
<feature type="region of interest" description="Disordered" evidence="7">
    <location>
        <begin position="424"/>
        <end position="526"/>
    </location>
</feature>
<evidence type="ECO:0000256" key="2">
    <source>
        <dbReference type="ARBA" id="ARBA00023015"/>
    </source>
</evidence>
<dbReference type="GO" id="GO:0003677">
    <property type="term" value="F:DNA binding"/>
    <property type="evidence" value="ECO:0007669"/>
    <property type="project" value="UniProtKB-KW"/>
</dbReference>
<evidence type="ECO:0000259" key="9">
    <source>
        <dbReference type="PROSITE" id="PS51519"/>
    </source>
</evidence>
<keyword evidence="11" id="KW-1185">Reference proteome</keyword>
<feature type="region of interest" description="Disordered" evidence="7">
    <location>
        <begin position="90"/>
        <end position="128"/>
    </location>
</feature>
<dbReference type="PROSITE" id="PS51519">
    <property type="entry name" value="RWP_RK"/>
    <property type="match status" value="1"/>
</dbReference>
<keyword evidence="8" id="KW-0732">Signal</keyword>
<keyword evidence="6" id="KW-0539">Nucleus</keyword>
<comment type="function">
    <text evidence="1">Putative transcription factor.</text>
</comment>
<dbReference type="Pfam" id="PF02042">
    <property type="entry name" value="RWP-RK"/>
    <property type="match status" value="1"/>
</dbReference>
<evidence type="ECO:0000256" key="4">
    <source>
        <dbReference type="ARBA" id="ARBA00023125"/>
    </source>
</evidence>
<dbReference type="Proteomes" id="UP000324585">
    <property type="component" value="Unassembled WGS sequence"/>
</dbReference>
<dbReference type="PANTHER" id="PTHR46373:SF2">
    <property type="entry name" value="RWP-RK DOMAIN-CONTAINING PROTEIN"/>
    <property type="match status" value="1"/>
</dbReference>
<evidence type="ECO:0000313" key="11">
    <source>
        <dbReference type="Proteomes" id="UP000324585"/>
    </source>
</evidence>
<dbReference type="InterPro" id="IPR003035">
    <property type="entry name" value="RWP-RK_dom"/>
</dbReference>